<protein>
    <submittedName>
        <fullName evidence="1">Uncharacterized protein</fullName>
    </submittedName>
</protein>
<dbReference type="EMBL" id="CACVAS010000018">
    <property type="protein sequence ID" value="CAA6800667.1"/>
    <property type="molecule type" value="Genomic_DNA"/>
</dbReference>
<dbReference type="AlphaFoldDB" id="A0A6S6SCY7"/>
<reference evidence="1" key="1">
    <citation type="submission" date="2020-01" db="EMBL/GenBank/DDBJ databases">
        <authorList>
            <person name="Meier V. D."/>
            <person name="Meier V D."/>
        </authorList>
    </citation>
    <scope>NUCLEOTIDE SEQUENCE</scope>
    <source>
        <strain evidence="1">HLG_WM_MAG_01</strain>
    </source>
</reference>
<organism evidence="1">
    <name type="scientific">uncultured Sulfurovum sp</name>
    <dbReference type="NCBI Taxonomy" id="269237"/>
    <lineage>
        <taxon>Bacteria</taxon>
        <taxon>Pseudomonadati</taxon>
        <taxon>Campylobacterota</taxon>
        <taxon>Epsilonproteobacteria</taxon>
        <taxon>Campylobacterales</taxon>
        <taxon>Sulfurovaceae</taxon>
        <taxon>Sulfurovum</taxon>
        <taxon>environmental samples</taxon>
    </lineage>
</organism>
<evidence type="ECO:0000313" key="1">
    <source>
        <dbReference type="EMBL" id="CAA6800667.1"/>
    </source>
</evidence>
<accession>A0A6S6SCY7</accession>
<proteinExistence type="predicted"/>
<sequence>MKKLHFVCTFESDIVLHASSNTEGKIEKLDYIPGSNFLGMVARDYKGFGADAFDVFHSGKVCFSDGHTLENDEHTLAMPFSFQAYKGVSFEKAIEKQQLFTHHHLTETDFDDAIKNKTQFKQQRKGFFTPSGRLVNYSHSYRQKSAYDKKKRRSKDSYMFGYYALPSETKWAFTVSIDDSMLGCKDKITSLLTSARKLGKSKSTEYGRVKIEDIEEAEDTPEAIEIQTINGEQEYLYLYAKSRLALTDSHGINSFTPSIESLGFNKDDSVSVDWNKSQIRTSRYTPYVGARRNFDPERLVIDKGSVIVVRVPKGFNTSGFQEKINKPIGLYISEGHGEVIVNPSWLLCKKVNFTRTTTTTLSTSSFTDNPLDQWLASQREQQDSELKILAEVQQFIADNPSVKHKKSQWGQVRSRCRSAKNNKQIYDFLFSETIENGHKKGFLLHGKAKEKWSDYLIDDLKSKYNANKDSGTEYLDFIKLLSMYAPKKDNRGGE</sequence>
<name>A0A6S6SCY7_9BACT</name>
<gene>
    <name evidence="1" type="ORF">HELGO_WM11090</name>
</gene>